<dbReference type="EC" id="2.4.2.42" evidence="11"/>
<name>A0A2P2HYJ6_9CRUS</name>
<keyword evidence="6" id="KW-0735">Signal-anchor</keyword>
<protein>
    <recommendedName>
        <fullName evidence="11">UDP-D-xylose:beta-D-glucoside alpha-1,3-D-xylosyltransferase</fullName>
        <ecNumber evidence="11">2.4.2.42</ecNumber>
    </recommendedName>
</protein>
<evidence type="ECO:0000256" key="1">
    <source>
        <dbReference type="ARBA" id="ARBA00004606"/>
    </source>
</evidence>
<reference evidence="13" key="2">
    <citation type="journal article" date="2018" name="Biosci. Biotechnol. Biochem.">
        <title>Polysaccharide hydrolase of the hadal zone amphipods Hirondellea gigas.</title>
        <authorList>
            <person name="Kobayashi H."/>
            <person name="Nagahama T."/>
            <person name="Arai W."/>
            <person name="Sasagawa Y."/>
            <person name="Umeda M."/>
            <person name="Hayashi T."/>
            <person name="Nikaido I."/>
            <person name="Watanabe H."/>
            <person name="Oguri K."/>
            <person name="Kitazato H."/>
            <person name="Fujioka K."/>
            <person name="Kido Y."/>
            <person name="Takami H."/>
        </authorList>
    </citation>
    <scope>NUCLEOTIDE SEQUENCE</scope>
    <source>
        <tissue evidence="13">Whole body</tissue>
    </source>
</reference>
<dbReference type="AlphaFoldDB" id="A0A2P2HYJ6"/>
<organism evidence="13">
    <name type="scientific">Hirondellea gigas</name>
    <dbReference type="NCBI Taxonomy" id="1518452"/>
    <lineage>
        <taxon>Eukaryota</taxon>
        <taxon>Metazoa</taxon>
        <taxon>Ecdysozoa</taxon>
        <taxon>Arthropoda</taxon>
        <taxon>Crustacea</taxon>
        <taxon>Multicrustacea</taxon>
        <taxon>Malacostraca</taxon>
        <taxon>Eumalacostraca</taxon>
        <taxon>Peracarida</taxon>
        <taxon>Amphipoda</taxon>
        <taxon>Amphilochidea</taxon>
        <taxon>Lysianassida</taxon>
        <taxon>Lysianassidira</taxon>
        <taxon>Lysianassoidea</taxon>
        <taxon>Lysianassidae</taxon>
        <taxon>Hirondellea</taxon>
    </lineage>
</organism>
<dbReference type="SUPFAM" id="SSF53448">
    <property type="entry name" value="Nucleotide-diphospho-sugar transferases"/>
    <property type="match status" value="1"/>
</dbReference>
<dbReference type="InterPro" id="IPR002495">
    <property type="entry name" value="Glyco_trans_8"/>
</dbReference>
<dbReference type="GO" id="GO:0140563">
    <property type="term" value="F:UDP-D-xylose:beta-D-glucoside alpha-1,3-D-xylosyltransferase activity"/>
    <property type="evidence" value="ECO:0007669"/>
    <property type="project" value="UniProtKB-EC"/>
</dbReference>
<evidence type="ECO:0000256" key="10">
    <source>
        <dbReference type="ARBA" id="ARBA00037301"/>
    </source>
</evidence>
<comment type="similarity">
    <text evidence="2">Belongs to the glycosyltransferase 8 family.</text>
</comment>
<evidence type="ECO:0000256" key="12">
    <source>
        <dbReference type="ARBA" id="ARBA00049181"/>
    </source>
</evidence>
<evidence type="ECO:0000313" key="14">
    <source>
        <dbReference type="EMBL" id="LAC22770.1"/>
    </source>
</evidence>
<keyword evidence="9" id="KW-0325">Glycoprotein</keyword>
<keyword evidence="4 13" id="KW-0808">Transferase</keyword>
<keyword evidence="8" id="KW-0472">Membrane</keyword>
<evidence type="ECO:0000313" key="13">
    <source>
        <dbReference type="EMBL" id="LAB66700.1"/>
    </source>
</evidence>
<evidence type="ECO:0000256" key="6">
    <source>
        <dbReference type="ARBA" id="ARBA00022968"/>
    </source>
</evidence>
<dbReference type="EMBL" id="IACT01003531">
    <property type="protein sequence ID" value="LAC22770.1"/>
    <property type="molecule type" value="mRNA"/>
</dbReference>
<dbReference type="PANTHER" id="PTHR46012:SF2">
    <property type="entry name" value="IP22168P"/>
    <property type="match status" value="1"/>
</dbReference>
<dbReference type="InterPro" id="IPR029044">
    <property type="entry name" value="Nucleotide-diphossugar_trans"/>
</dbReference>
<evidence type="ECO:0000256" key="9">
    <source>
        <dbReference type="ARBA" id="ARBA00023180"/>
    </source>
</evidence>
<keyword evidence="7" id="KW-1133">Transmembrane helix</keyword>
<dbReference type="GO" id="GO:0016020">
    <property type="term" value="C:membrane"/>
    <property type="evidence" value="ECO:0007669"/>
    <property type="project" value="UniProtKB-SubCell"/>
</dbReference>
<dbReference type="InterPro" id="IPR051993">
    <property type="entry name" value="Glycosyltransferase_8"/>
</dbReference>
<dbReference type="Gene3D" id="3.90.550.10">
    <property type="entry name" value="Spore Coat Polysaccharide Biosynthesis Protein SpsA, Chain A"/>
    <property type="match status" value="1"/>
</dbReference>
<sequence>MSASYRNMRRWRFPVTMVVATCCILYHYGAFTRIPGIGSISIKNFLGTMRFTTDPMDPVFVLILCHGKRVGIANEPTTRQIQQTMVMMKSATTLTARRLRYYIIVDSDEIQNELLNEMLDWPTDYRNKITLIFIPVWYPEGRTEMINLGSVCVIERLFISEIIKEESAVIYVDTDTLFMRPPEDLWDVFWKFTPTQVAAMSPCLFHYGTSKKSKTPFFGKTGLNAGLIMMNLTRMREFPGGGFIEANNKAFNKYRNDIALADQDILNIVFSQYPDHLYELGCEWNYRPWQCRLGKNTCPETSVTGASLVHGNTRAFVSGTEPKLQILYDCWKSHEMGSSLTEFYTNLTDTLHLVMLGDCKTQCCKLHAIDTVLTQQLRTYLQNKNLLKK</sequence>
<dbReference type="PANTHER" id="PTHR46012">
    <property type="entry name" value="IP22168P"/>
    <property type="match status" value="1"/>
</dbReference>
<dbReference type="GO" id="GO:0016266">
    <property type="term" value="P:protein O-linked glycosylation via N-acetyl-galactosamine"/>
    <property type="evidence" value="ECO:0007669"/>
    <property type="project" value="TreeGrafter"/>
</dbReference>
<dbReference type="Pfam" id="PF01501">
    <property type="entry name" value="Glyco_transf_8"/>
    <property type="match status" value="1"/>
</dbReference>
<evidence type="ECO:0000256" key="11">
    <source>
        <dbReference type="ARBA" id="ARBA00038854"/>
    </source>
</evidence>
<evidence type="ECO:0000256" key="8">
    <source>
        <dbReference type="ARBA" id="ARBA00023136"/>
    </source>
</evidence>
<evidence type="ECO:0000256" key="2">
    <source>
        <dbReference type="ARBA" id="ARBA00006351"/>
    </source>
</evidence>
<comment type="catalytic activity">
    <reaction evidence="12">
        <text>3-O-(beta-D-glucosyl)-L-seryl-[EGF-like domain protein] + UDP-alpha-D-xylose = 3-O-[alpha-D-xylosyl-(1-&gt;3)-beta-D-glucosyl]-L-seryl-[EGF-like domain protein] + UDP + H(+)</text>
        <dbReference type="Rhea" id="RHEA:56064"/>
        <dbReference type="Rhea" id="RHEA-COMP:14610"/>
        <dbReference type="Rhea" id="RHEA-COMP:14611"/>
        <dbReference type="ChEBI" id="CHEBI:15378"/>
        <dbReference type="ChEBI" id="CHEBI:57632"/>
        <dbReference type="ChEBI" id="CHEBI:58223"/>
        <dbReference type="ChEBI" id="CHEBI:140575"/>
        <dbReference type="ChEBI" id="CHEBI:140576"/>
        <dbReference type="EC" id="2.4.2.42"/>
    </reaction>
</comment>
<keyword evidence="3" id="KW-0328">Glycosyltransferase</keyword>
<proteinExistence type="evidence at transcript level"/>
<accession>A0A2P2HYJ6</accession>
<reference evidence="14" key="1">
    <citation type="submission" date="2017-11" db="EMBL/GenBank/DDBJ databases">
        <title>The sensing device of the deep-sea amphipod.</title>
        <authorList>
            <person name="Kobayashi H."/>
            <person name="Nagahama T."/>
            <person name="Arai W."/>
            <person name="Sasagawa Y."/>
            <person name="Umeda M."/>
            <person name="Hayashi T."/>
            <person name="Nikaido I."/>
            <person name="Watanabe H."/>
            <person name="Oguri K."/>
            <person name="Kitazato H."/>
            <person name="Fujioka K."/>
            <person name="Kido Y."/>
            <person name="Takami H."/>
        </authorList>
    </citation>
    <scope>NUCLEOTIDE SEQUENCE</scope>
    <source>
        <tissue evidence="14">Whole body</tissue>
    </source>
</reference>
<evidence type="ECO:0000256" key="4">
    <source>
        <dbReference type="ARBA" id="ARBA00022679"/>
    </source>
</evidence>
<evidence type="ECO:0000256" key="3">
    <source>
        <dbReference type="ARBA" id="ARBA00022676"/>
    </source>
</evidence>
<keyword evidence="5" id="KW-0812">Transmembrane</keyword>
<evidence type="ECO:0000256" key="7">
    <source>
        <dbReference type="ARBA" id="ARBA00022989"/>
    </source>
</evidence>
<dbReference type="EMBL" id="IACF01000967">
    <property type="protein sequence ID" value="LAB66700.1"/>
    <property type="molecule type" value="mRNA"/>
</dbReference>
<comment type="function">
    <text evidence="10">Glycosyltransferase which elongates the O-linked glucose attached to EGF-like repeats in the extracellular domain of Notch proteins by catalyzing the addition of xylose.</text>
</comment>
<evidence type="ECO:0000256" key="5">
    <source>
        <dbReference type="ARBA" id="ARBA00022692"/>
    </source>
</evidence>
<comment type="subcellular location">
    <subcellularLocation>
        <location evidence="1">Membrane</location>
        <topology evidence="1">Single-pass type II membrane protein</topology>
    </subcellularLocation>
</comment>